<evidence type="ECO:0000313" key="10">
    <source>
        <dbReference type="Proteomes" id="UP000092443"/>
    </source>
</evidence>
<keyword evidence="6 8" id="KW-0408">Iron</keyword>
<evidence type="ECO:0000256" key="2">
    <source>
        <dbReference type="ARBA" id="ARBA00010617"/>
    </source>
</evidence>
<keyword evidence="4 8" id="KW-0479">Metal-binding</keyword>
<dbReference type="InterPro" id="IPR036396">
    <property type="entry name" value="Cyt_P450_sf"/>
</dbReference>
<protein>
    <submittedName>
        <fullName evidence="11">Probable cytochrome P450 311a1 isoform X1</fullName>
    </submittedName>
</protein>
<dbReference type="PANTHER" id="PTHR24291:SF201">
    <property type="entry name" value="CYTOCHROME P450, FAMILY 4, SUBFAMILY B, POLYPEPTIDE 7"/>
    <property type="match status" value="1"/>
</dbReference>
<dbReference type="PANTHER" id="PTHR24291">
    <property type="entry name" value="CYTOCHROME P450 FAMILY 4"/>
    <property type="match status" value="1"/>
</dbReference>
<organism evidence="10 11">
    <name type="scientific">Glossina fuscipes</name>
    <dbReference type="NCBI Taxonomy" id="7396"/>
    <lineage>
        <taxon>Eukaryota</taxon>
        <taxon>Metazoa</taxon>
        <taxon>Ecdysozoa</taxon>
        <taxon>Arthropoda</taxon>
        <taxon>Hexapoda</taxon>
        <taxon>Insecta</taxon>
        <taxon>Pterygota</taxon>
        <taxon>Neoptera</taxon>
        <taxon>Endopterygota</taxon>
        <taxon>Diptera</taxon>
        <taxon>Brachycera</taxon>
        <taxon>Muscomorpha</taxon>
        <taxon>Hippoboscoidea</taxon>
        <taxon>Glossinidae</taxon>
        <taxon>Glossina</taxon>
    </lineage>
</organism>
<evidence type="ECO:0000256" key="9">
    <source>
        <dbReference type="RuleBase" id="RU000461"/>
    </source>
</evidence>
<dbReference type="InterPro" id="IPR002401">
    <property type="entry name" value="Cyt_P450_E_grp-I"/>
</dbReference>
<evidence type="ECO:0000256" key="1">
    <source>
        <dbReference type="ARBA" id="ARBA00001971"/>
    </source>
</evidence>
<dbReference type="GO" id="GO:0005506">
    <property type="term" value="F:iron ion binding"/>
    <property type="evidence" value="ECO:0007669"/>
    <property type="project" value="InterPro"/>
</dbReference>
<dbReference type="GO" id="GO:0016705">
    <property type="term" value="F:oxidoreductase activity, acting on paired donors, with incorporation or reduction of molecular oxygen"/>
    <property type="evidence" value="ECO:0007669"/>
    <property type="project" value="InterPro"/>
</dbReference>
<dbReference type="AlphaFoldDB" id="A0A9C5ZLN8"/>
<dbReference type="PROSITE" id="PS00086">
    <property type="entry name" value="CYTOCHROME_P450"/>
    <property type="match status" value="1"/>
</dbReference>
<dbReference type="InterPro" id="IPR017972">
    <property type="entry name" value="Cyt_P450_CS"/>
</dbReference>
<comment type="similarity">
    <text evidence="2 9">Belongs to the cytochrome P450 family.</text>
</comment>
<dbReference type="PRINTS" id="PR00463">
    <property type="entry name" value="EP450I"/>
</dbReference>
<dbReference type="SUPFAM" id="SSF48264">
    <property type="entry name" value="Cytochrome P450"/>
    <property type="match status" value="1"/>
</dbReference>
<dbReference type="PRINTS" id="PR00385">
    <property type="entry name" value="P450"/>
</dbReference>
<dbReference type="Gene3D" id="1.10.630.10">
    <property type="entry name" value="Cytochrome P450"/>
    <property type="match status" value="1"/>
</dbReference>
<evidence type="ECO:0000256" key="6">
    <source>
        <dbReference type="ARBA" id="ARBA00023004"/>
    </source>
</evidence>
<dbReference type="Pfam" id="PF00067">
    <property type="entry name" value="p450"/>
    <property type="match status" value="1"/>
</dbReference>
<dbReference type="Proteomes" id="UP000092443">
    <property type="component" value="Unplaced"/>
</dbReference>
<feature type="binding site" description="axial binding residue" evidence="8">
    <location>
        <position position="440"/>
    </location>
    <ligand>
        <name>heme</name>
        <dbReference type="ChEBI" id="CHEBI:30413"/>
    </ligand>
    <ligandPart>
        <name>Fe</name>
        <dbReference type="ChEBI" id="CHEBI:18248"/>
    </ligandPart>
</feature>
<keyword evidence="5 9" id="KW-0560">Oxidoreductase</keyword>
<dbReference type="GeneID" id="119642069"/>
<accession>A0A9C5ZLN8</accession>
<evidence type="ECO:0000313" key="11">
    <source>
        <dbReference type="RefSeq" id="XP_037896967.1"/>
    </source>
</evidence>
<dbReference type="RefSeq" id="XP_037896967.1">
    <property type="nucleotide sequence ID" value="XM_038041039.1"/>
</dbReference>
<dbReference type="InterPro" id="IPR001128">
    <property type="entry name" value="Cyt_P450"/>
</dbReference>
<dbReference type="InterPro" id="IPR050196">
    <property type="entry name" value="Cytochrome_P450_Monoox"/>
</dbReference>
<evidence type="ECO:0000256" key="5">
    <source>
        <dbReference type="ARBA" id="ARBA00023002"/>
    </source>
</evidence>
<evidence type="ECO:0000256" key="4">
    <source>
        <dbReference type="ARBA" id="ARBA00022723"/>
    </source>
</evidence>
<gene>
    <name evidence="11" type="primary">LOC119642069</name>
</gene>
<dbReference type="GO" id="GO:0020037">
    <property type="term" value="F:heme binding"/>
    <property type="evidence" value="ECO:0007669"/>
    <property type="project" value="InterPro"/>
</dbReference>
<dbReference type="GO" id="GO:0004497">
    <property type="term" value="F:monooxygenase activity"/>
    <property type="evidence" value="ECO:0007669"/>
    <property type="project" value="UniProtKB-KW"/>
</dbReference>
<evidence type="ECO:0000256" key="7">
    <source>
        <dbReference type="ARBA" id="ARBA00023033"/>
    </source>
</evidence>
<name>A0A9C5ZLN8_9MUSC</name>
<reference evidence="11" key="1">
    <citation type="submission" date="2025-08" db="UniProtKB">
        <authorList>
            <consortium name="RefSeq"/>
        </authorList>
    </citation>
    <scope>IDENTIFICATION</scope>
    <source>
        <tissue evidence="11">Whole body pupa</tissue>
    </source>
</reference>
<sequence>MNIFIALLFILTVLTVRFLSKWYKIFLIGLKIPGPIVLPMVGNIQMVSKLKPENLLLSLRNLREIYGQTYRLWLGPELWVFLHTPQETRDVLNNRNLLRPQAFQYLDALIGNGLLISEGNHWATHRRILEPAFNINILNTFSESISSHSDIFINKIRAHGEKCLDITAYILPCIMDTIIREYYTSMGRNLQIQLNENEAYTQAFHRSNELLFQRMTNPLLFLDIIYRLTPMYSELKKSLKIIHGLMSDIVRERQNYLATNGHATTTGKIGKTFLDTLLTPTNTGKVFSFQDIREEVNTFVLAGVDTTTSAMCYVLYALAKYPQEQQKVFEEMQNIQQSSKLSANVDFNELQKYKYLDLFIKECLRFYTVVPLTGRQTTSSTRIGERVYPAGVTVWINLYGLAHDPHLFEDPDEFRSLRFAEEKSLIAFSYLPFSGGPHICIGRKYALMIMKIMTIKILEQFQLVLADPQENLILMAEMVLKFKNGINLIFKEREKSSIINH</sequence>
<evidence type="ECO:0000256" key="3">
    <source>
        <dbReference type="ARBA" id="ARBA00022617"/>
    </source>
</evidence>
<comment type="cofactor">
    <cofactor evidence="1 8">
        <name>heme</name>
        <dbReference type="ChEBI" id="CHEBI:30413"/>
    </cofactor>
</comment>
<keyword evidence="10" id="KW-1185">Reference proteome</keyword>
<keyword evidence="3 8" id="KW-0349">Heme</keyword>
<dbReference type="KEGG" id="gfs:119642069"/>
<proteinExistence type="inferred from homology"/>
<keyword evidence="7 9" id="KW-0503">Monooxygenase</keyword>
<evidence type="ECO:0000256" key="8">
    <source>
        <dbReference type="PIRSR" id="PIRSR602401-1"/>
    </source>
</evidence>